<sequence>MFNKCKDTFTVCKYFGYPNFFVTVTCNPEWNEIKKLLKRTGLRADDRPNIISRVFEIKLNQLIKDFKDDGCTIEFQKRGLLHSHILLFMHLIFKPKSADDIDRLISAEILDKSIRPKLYATAEKFMVHGPCGFPKYKRLDNCKTIRKKNVILDNSYIVPYNPSLLLKYGCHINVEHTCQTSAIKYLFKYVHKGNDRVTTFFYQTSEDENIEDVIRRTNEKLTKLQVWMIASRQYPYANSLTYIEFPIKFVWMDDISMWARRKQGFSIGRLTHVPRMNSEDYYLCLLLNIQKGCRSFSDLRTVEGILYSTYKEACYALGLLQDDKEFINAIIEASTWLSANYADFIDLQLTYEQIVNLTLAKIEEKMQENRRSFKEFNNMSYPSDEVIDGLDDHFMMDELNFDRISLKLELQRCLQTITDEQQNAFDKILNVVNSGIGGSSCVVMLLIKIGDRLTGDSTDGEYEVIIPEEILIDDNTSGFEKLFIWRLYMAVVVPDDLAIGDDHCRRLTGPQNHDWRDRNSKWVNMWSFGRYNTLQLEDGIVDFYPLPVYYSGTHSSTGITYEIAFRIYSKALV</sequence>
<protein>
    <submittedName>
        <fullName evidence="3">Uncharacterized protein LOC107474714</fullName>
    </submittedName>
</protein>
<dbReference type="KEGG" id="adu:107474714"/>
<reference evidence="2" key="1">
    <citation type="journal article" date="2016" name="Nat. Genet.">
        <title>The genome sequences of Arachis duranensis and Arachis ipaensis, the diploid ancestors of cultivated peanut.</title>
        <authorList>
            <person name="Bertioli D.J."/>
            <person name="Cannon S.B."/>
            <person name="Froenicke L."/>
            <person name="Huang G."/>
            <person name="Farmer A.D."/>
            <person name="Cannon E.K."/>
            <person name="Liu X."/>
            <person name="Gao D."/>
            <person name="Clevenger J."/>
            <person name="Dash S."/>
            <person name="Ren L."/>
            <person name="Moretzsohn M.C."/>
            <person name="Shirasawa K."/>
            <person name="Huang W."/>
            <person name="Vidigal B."/>
            <person name="Abernathy B."/>
            <person name="Chu Y."/>
            <person name="Niederhuth C.E."/>
            <person name="Umale P."/>
            <person name="Araujo A.C."/>
            <person name="Kozik A."/>
            <person name="Kim K.D."/>
            <person name="Burow M.D."/>
            <person name="Varshney R.K."/>
            <person name="Wang X."/>
            <person name="Zhang X."/>
            <person name="Barkley N."/>
            <person name="Guimaraes P.M."/>
            <person name="Isobe S."/>
            <person name="Guo B."/>
            <person name="Liao B."/>
            <person name="Stalker H.T."/>
            <person name="Schmitz R.J."/>
            <person name="Scheffler B.E."/>
            <person name="Leal-Bertioli S.C."/>
            <person name="Xun X."/>
            <person name="Jackson S.A."/>
            <person name="Michelmore R."/>
            <person name="Ozias-Akins P."/>
        </authorList>
    </citation>
    <scope>NUCLEOTIDE SEQUENCE [LARGE SCALE GENOMIC DNA]</scope>
    <source>
        <strain evidence="2">cv. V14167</strain>
    </source>
</reference>
<dbReference type="GeneID" id="107474714"/>
<dbReference type="InterPro" id="IPR025476">
    <property type="entry name" value="Helitron_helicase-like"/>
</dbReference>
<feature type="domain" description="Helitron helicase-like" evidence="1">
    <location>
        <begin position="2"/>
        <end position="87"/>
    </location>
</feature>
<evidence type="ECO:0000259" key="1">
    <source>
        <dbReference type="Pfam" id="PF14214"/>
    </source>
</evidence>
<accession>A0A9C6WQX4</accession>
<dbReference type="AlphaFoldDB" id="A0A9C6WQX4"/>
<dbReference type="Pfam" id="PF14214">
    <property type="entry name" value="Helitron_like_N"/>
    <property type="match status" value="1"/>
</dbReference>
<evidence type="ECO:0000313" key="2">
    <source>
        <dbReference type="Proteomes" id="UP000515211"/>
    </source>
</evidence>
<reference evidence="3" key="2">
    <citation type="submission" date="2025-08" db="UniProtKB">
        <authorList>
            <consortium name="RefSeq"/>
        </authorList>
    </citation>
    <scope>IDENTIFICATION</scope>
    <source>
        <tissue evidence="3">Whole plant</tissue>
    </source>
</reference>
<dbReference type="Proteomes" id="UP000515211">
    <property type="component" value="Chromosome 2"/>
</dbReference>
<keyword evidence="2" id="KW-1185">Reference proteome</keyword>
<proteinExistence type="predicted"/>
<evidence type="ECO:0000313" key="3">
    <source>
        <dbReference type="RefSeq" id="XP_052113810.1"/>
    </source>
</evidence>
<name>A0A9C6WQX4_ARADU</name>
<dbReference type="RefSeq" id="XP_052113810.1">
    <property type="nucleotide sequence ID" value="XM_052257850.1"/>
</dbReference>
<organism evidence="2 3">
    <name type="scientific">Arachis duranensis</name>
    <name type="common">Wild peanut</name>
    <dbReference type="NCBI Taxonomy" id="130453"/>
    <lineage>
        <taxon>Eukaryota</taxon>
        <taxon>Viridiplantae</taxon>
        <taxon>Streptophyta</taxon>
        <taxon>Embryophyta</taxon>
        <taxon>Tracheophyta</taxon>
        <taxon>Spermatophyta</taxon>
        <taxon>Magnoliopsida</taxon>
        <taxon>eudicotyledons</taxon>
        <taxon>Gunneridae</taxon>
        <taxon>Pentapetalae</taxon>
        <taxon>rosids</taxon>
        <taxon>fabids</taxon>
        <taxon>Fabales</taxon>
        <taxon>Fabaceae</taxon>
        <taxon>Papilionoideae</taxon>
        <taxon>50 kb inversion clade</taxon>
        <taxon>dalbergioids sensu lato</taxon>
        <taxon>Dalbergieae</taxon>
        <taxon>Pterocarpus clade</taxon>
        <taxon>Arachis</taxon>
    </lineage>
</organism>
<gene>
    <name evidence="3" type="primary">LOC107474714</name>
</gene>
<dbReference type="PANTHER" id="PTHR10492:SF101">
    <property type="entry name" value="ATP-DEPENDENT DNA HELICASE"/>
    <property type="match status" value="1"/>
</dbReference>
<dbReference type="PANTHER" id="PTHR10492">
    <property type="match status" value="1"/>
</dbReference>